<keyword evidence="1" id="KW-1133">Transmembrane helix</keyword>
<keyword evidence="3" id="KW-1185">Reference proteome</keyword>
<accession>A0ABN1AH86</accession>
<comment type="caution">
    <text evidence="2">The sequence shown here is derived from an EMBL/GenBank/DDBJ whole genome shotgun (WGS) entry which is preliminary data.</text>
</comment>
<feature type="transmembrane region" description="Helical" evidence="1">
    <location>
        <begin position="21"/>
        <end position="40"/>
    </location>
</feature>
<keyword evidence="1" id="KW-0812">Transmembrane</keyword>
<evidence type="ECO:0008006" key="4">
    <source>
        <dbReference type="Google" id="ProtNLM"/>
    </source>
</evidence>
<evidence type="ECO:0000313" key="3">
    <source>
        <dbReference type="Proteomes" id="UP001410648"/>
    </source>
</evidence>
<name>A0ABN1AH86_9LACT</name>
<reference evidence="2 3" key="1">
    <citation type="journal article" date="2019" name="Int. J. Syst. Evol. Microbiol.">
        <title>The Global Catalogue of Microorganisms (GCM) 10K type strain sequencing project: providing services to taxonomists for standard genome sequencing and annotation.</title>
        <authorList>
            <consortium name="The Broad Institute Genomics Platform"/>
            <consortium name="The Broad Institute Genome Sequencing Center for Infectious Disease"/>
            <person name="Wu L."/>
            <person name="Ma J."/>
        </authorList>
    </citation>
    <scope>NUCLEOTIDE SEQUENCE [LARGE SCALE GENOMIC DNA]</scope>
    <source>
        <strain evidence="2 3">JCM 14232</strain>
    </source>
</reference>
<keyword evidence="1" id="KW-0472">Membrane</keyword>
<organism evidence="2 3">
    <name type="scientific">Alkalibacterium indicireducens</name>
    <dbReference type="NCBI Taxonomy" id="398758"/>
    <lineage>
        <taxon>Bacteria</taxon>
        <taxon>Bacillati</taxon>
        <taxon>Bacillota</taxon>
        <taxon>Bacilli</taxon>
        <taxon>Lactobacillales</taxon>
        <taxon>Carnobacteriaceae</taxon>
        <taxon>Alkalibacterium</taxon>
    </lineage>
</organism>
<proteinExistence type="predicted"/>
<dbReference type="Proteomes" id="UP001410648">
    <property type="component" value="Unassembled WGS sequence"/>
</dbReference>
<dbReference type="RefSeq" id="WP_346023874.1">
    <property type="nucleotide sequence ID" value="NZ_BAAADA010000028.1"/>
</dbReference>
<evidence type="ECO:0000256" key="1">
    <source>
        <dbReference type="SAM" id="Phobius"/>
    </source>
</evidence>
<protein>
    <recommendedName>
        <fullName evidence="4">ABC transporter permease</fullName>
    </recommendedName>
</protein>
<gene>
    <name evidence="2" type="ORF">GCM10008936_03610</name>
</gene>
<dbReference type="EMBL" id="BAAADA010000028">
    <property type="protein sequence ID" value="GAA0476450.1"/>
    <property type="molecule type" value="Genomic_DNA"/>
</dbReference>
<sequence length="53" mass="5990">MKYRTVWKDTLREIWRTKTRFLSIFAIIMLGVAFFAGLSATGPVMVHTAGDGQ</sequence>
<evidence type="ECO:0000313" key="2">
    <source>
        <dbReference type="EMBL" id="GAA0476450.1"/>
    </source>
</evidence>